<dbReference type="AlphaFoldDB" id="A0A0F9CVV8"/>
<proteinExistence type="predicted"/>
<comment type="caution">
    <text evidence="1">The sequence shown here is derived from an EMBL/GenBank/DDBJ whole genome shotgun (WGS) entry which is preliminary data.</text>
</comment>
<name>A0A0F9CVV8_9ZZZZ</name>
<feature type="non-terminal residue" evidence="1">
    <location>
        <position position="1"/>
    </location>
</feature>
<evidence type="ECO:0000313" key="1">
    <source>
        <dbReference type="EMBL" id="KKL53498.1"/>
    </source>
</evidence>
<sequence>TVMSDEPLFQRQKLPGGISGSYFVIVTRAPSAHVFSVRNWVKMPCFAASALAAGMI</sequence>
<gene>
    <name evidence="1" type="ORF">LCGC14_2274790</name>
</gene>
<organism evidence="1">
    <name type="scientific">marine sediment metagenome</name>
    <dbReference type="NCBI Taxonomy" id="412755"/>
    <lineage>
        <taxon>unclassified sequences</taxon>
        <taxon>metagenomes</taxon>
        <taxon>ecological metagenomes</taxon>
    </lineage>
</organism>
<accession>A0A0F9CVV8</accession>
<reference evidence="1" key="1">
    <citation type="journal article" date="2015" name="Nature">
        <title>Complex archaea that bridge the gap between prokaryotes and eukaryotes.</title>
        <authorList>
            <person name="Spang A."/>
            <person name="Saw J.H."/>
            <person name="Jorgensen S.L."/>
            <person name="Zaremba-Niedzwiedzka K."/>
            <person name="Martijn J."/>
            <person name="Lind A.E."/>
            <person name="van Eijk R."/>
            <person name="Schleper C."/>
            <person name="Guy L."/>
            <person name="Ettema T.J."/>
        </authorList>
    </citation>
    <scope>NUCLEOTIDE SEQUENCE</scope>
</reference>
<protein>
    <submittedName>
        <fullName evidence="1">Uncharacterized protein</fullName>
    </submittedName>
</protein>
<dbReference type="EMBL" id="LAZR01031522">
    <property type="protein sequence ID" value="KKL53498.1"/>
    <property type="molecule type" value="Genomic_DNA"/>
</dbReference>